<dbReference type="Pfam" id="PF01638">
    <property type="entry name" value="HxlR"/>
    <property type="match status" value="1"/>
</dbReference>
<accession>A0ABV7NG81</accession>
<evidence type="ECO:0000256" key="1">
    <source>
        <dbReference type="ARBA" id="ARBA00023015"/>
    </source>
</evidence>
<dbReference type="RefSeq" id="WP_380796040.1">
    <property type="nucleotide sequence ID" value="NZ_JBHRVU010000004.1"/>
</dbReference>
<dbReference type="PANTHER" id="PTHR33204">
    <property type="entry name" value="TRANSCRIPTIONAL REGULATOR, MARR FAMILY"/>
    <property type="match status" value="1"/>
</dbReference>
<reference evidence="6" key="1">
    <citation type="journal article" date="2019" name="Int. J. Syst. Evol. Microbiol.">
        <title>The Global Catalogue of Microorganisms (GCM) 10K type strain sequencing project: providing services to taxonomists for standard genome sequencing and annotation.</title>
        <authorList>
            <consortium name="The Broad Institute Genomics Platform"/>
            <consortium name="The Broad Institute Genome Sequencing Center for Infectious Disease"/>
            <person name="Wu L."/>
            <person name="Ma J."/>
        </authorList>
    </citation>
    <scope>NUCLEOTIDE SEQUENCE [LARGE SCALE GENOMIC DNA]</scope>
    <source>
        <strain evidence="6">CCM 7491</strain>
    </source>
</reference>
<comment type="caution">
    <text evidence="5">The sequence shown here is derived from an EMBL/GenBank/DDBJ whole genome shotgun (WGS) entry which is preliminary data.</text>
</comment>
<evidence type="ECO:0000256" key="2">
    <source>
        <dbReference type="ARBA" id="ARBA00023125"/>
    </source>
</evidence>
<dbReference type="CDD" id="cd00090">
    <property type="entry name" value="HTH_ARSR"/>
    <property type="match status" value="1"/>
</dbReference>
<feature type="domain" description="HTH hxlR-type" evidence="4">
    <location>
        <begin position="17"/>
        <end position="115"/>
    </location>
</feature>
<dbReference type="PANTHER" id="PTHR33204:SF37">
    <property type="entry name" value="HTH-TYPE TRANSCRIPTIONAL REGULATOR YODB"/>
    <property type="match status" value="1"/>
</dbReference>
<dbReference type="Gene3D" id="1.10.10.10">
    <property type="entry name" value="Winged helix-like DNA-binding domain superfamily/Winged helix DNA-binding domain"/>
    <property type="match status" value="1"/>
</dbReference>
<dbReference type="EMBL" id="JBHRVU010000004">
    <property type="protein sequence ID" value="MFC3442021.1"/>
    <property type="molecule type" value="Genomic_DNA"/>
</dbReference>
<name>A0ABV7NG81_9SPHN</name>
<dbReference type="Proteomes" id="UP001595681">
    <property type="component" value="Unassembled WGS sequence"/>
</dbReference>
<keyword evidence="3" id="KW-0804">Transcription</keyword>
<proteinExistence type="predicted"/>
<keyword evidence="2" id="KW-0238">DNA-binding</keyword>
<keyword evidence="6" id="KW-1185">Reference proteome</keyword>
<gene>
    <name evidence="5" type="ORF">ACFOKF_12660</name>
</gene>
<evidence type="ECO:0000313" key="6">
    <source>
        <dbReference type="Proteomes" id="UP001595681"/>
    </source>
</evidence>
<evidence type="ECO:0000259" key="4">
    <source>
        <dbReference type="PROSITE" id="PS51118"/>
    </source>
</evidence>
<dbReference type="InterPro" id="IPR002577">
    <property type="entry name" value="HTH_HxlR"/>
</dbReference>
<dbReference type="SUPFAM" id="SSF46785">
    <property type="entry name" value="Winged helix' DNA-binding domain"/>
    <property type="match status" value="1"/>
</dbReference>
<sequence>MTEPQLLRMGDAYNPDCPTRQILDRIGDKWAVLVLLTLKDGPVRFNDLRRRIGAISQKMLSQTLKSLERDGLVSRAAFPTVPVTVEYRLTPLADGLIGILDQITRWAEAHVGDIMTARRAHDGQEAMAA</sequence>
<organism evidence="5 6">
    <name type="scientific">Sphingobium rhizovicinum</name>
    <dbReference type="NCBI Taxonomy" id="432308"/>
    <lineage>
        <taxon>Bacteria</taxon>
        <taxon>Pseudomonadati</taxon>
        <taxon>Pseudomonadota</taxon>
        <taxon>Alphaproteobacteria</taxon>
        <taxon>Sphingomonadales</taxon>
        <taxon>Sphingomonadaceae</taxon>
        <taxon>Sphingobium</taxon>
    </lineage>
</organism>
<dbReference type="InterPro" id="IPR036390">
    <property type="entry name" value="WH_DNA-bd_sf"/>
</dbReference>
<protein>
    <submittedName>
        <fullName evidence="5">Winged helix-turn-helix transcriptional regulator</fullName>
    </submittedName>
</protein>
<dbReference type="PROSITE" id="PS51118">
    <property type="entry name" value="HTH_HXLR"/>
    <property type="match status" value="1"/>
</dbReference>
<dbReference type="InterPro" id="IPR036388">
    <property type="entry name" value="WH-like_DNA-bd_sf"/>
</dbReference>
<evidence type="ECO:0000256" key="3">
    <source>
        <dbReference type="ARBA" id="ARBA00023163"/>
    </source>
</evidence>
<dbReference type="InterPro" id="IPR011991">
    <property type="entry name" value="ArsR-like_HTH"/>
</dbReference>
<keyword evidence="1" id="KW-0805">Transcription regulation</keyword>
<evidence type="ECO:0000313" key="5">
    <source>
        <dbReference type="EMBL" id="MFC3442021.1"/>
    </source>
</evidence>